<dbReference type="EMBL" id="VYKK01000004">
    <property type="protein sequence ID" value="KAA9007390.1"/>
    <property type="molecule type" value="Genomic_DNA"/>
</dbReference>
<dbReference type="AlphaFoldDB" id="A0A5J5GHB1"/>
<dbReference type="Proteomes" id="UP000367750">
    <property type="component" value="Unassembled WGS sequence"/>
</dbReference>
<dbReference type="OrthoDB" id="2063658at2"/>
<comment type="caution">
    <text evidence="1">The sequence shown here is derived from an EMBL/GenBank/DDBJ whole genome shotgun (WGS) entry which is preliminary data.</text>
</comment>
<evidence type="ECO:0000313" key="1">
    <source>
        <dbReference type="EMBL" id="KAA9007390.1"/>
    </source>
</evidence>
<sequence length="159" mass="18568">MKSFNSLSELQKYIGTSQGQQTVMGDKEVRRSLNEAAQLLEKLLYEQLQAYYDSYTPTVYERTYGLLNSLRISPITQVGNELQINVYFDRSMATHPSIFDGEDGYVAKLLNDGWQWRKNPANIYRLSRYEGFHFIEKAIDEFNSRNRWGFKISKNDVAK</sequence>
<evidence type="ECO:0000313" key="2">
    <source>
        <dbReference type="Proteomes" id="UP000367750"/>
    </source>
</evidence>
<dbReference type="RefSeq" id="WP_150456680.1">
    <property type="nucleotide sequence ID" value="NZ_VYKK01000004.1"/>
</dbReference>
<keyword evidence="2" id="KW-1185">Reference proteome</keyword>
<name>A0A5J5GHB1_9BACL</name>
<gene>
    <name evidence="1" type="ORF">F4V43_02565</name>
</gene>
<reference evidence="1 2" key="1">
    <citation type="submission" date="2019-09" db="EMBL/GenBank/DDBJ databases">
        <title>Bacillus ochoae sp. nov., Paenibacillus whitsoniae sp. nov., Paenibacillus spiritus sp. nov. Isolated from the Mars Exploration Rover during spacecraft assembly.</title>
        <authorList>
            <person name="Seuylemezian A."/>
            <person name="Vaishampayan P."/>
        </authorList>
    </citation>
    <scope>NUCLEOTIDE SEQUENCE [LARGE SCALE GENOMIC DNA]</scope>
    <source>
        <strain evidence="1 2">MER_111</strain>
    </source>
</reference>
<proteinExistence type="predicted"/>
<accession>A0A5J5GHB1</accession>
<organism evidence="1 2">
    <name type="scientific">Paenibacillus spiritus</name>
    <dbReference type="NCBI Taxonomy" id="2496557"/>
    <lineage>
        <taxon>Bacteria</taxon>
        <taxon>Bacillati</taxon>
        <taxon>Bacillota</taxon>
        <taxon>Bacilli</taxon>
        <taxon>Bacillales</taxon>
        <taxon>Paenibacillaceae</taxon>
        <taxon>Paenibacillus</taxon>
    </lineage>
</organism>
<protein>
    <submittedName>
        <fullName evidence="1">Uncharacterized protein</fullName>
    </submittedName>
</protein>